<keyword evidence="3" id="KW-1185">Reference proteome</keyword>
<reference evidence="2" key="2">
    <citation type="submission" date="2021-12" db="EMBL/GenBank/DDBJ databases">
        <title>Resequencing data analysis of finger millet.</title>
        <authorList>
            <person name="Hatakeyama M."/>
            <person name="Aluri S."/>
            <person name="Balachadran M.T."/>
            <person name="Sivarajan S.R."/>
            <person name="Poveda L."/>
            <person name="Shimizu-Inatsugi R."/>
            <person name="Schlapbach R."/>
            <person name="Sreeman S.M."/>
            <person name="Shimizu K.K."/>
        </authorList>
    </citation>
    <scope>NUCLEOTIDE SEQUENCE</scope>
</reference>
<dbReference type="PANTHER" id="PTHR33377:SF55">
    <property type="entry name" value="NB-ARC DOMAIN-CONTAINING PROTEIN"/>
    <property type="match status" value="1"/>
</dbReference>
<reference evidence="2" key="1">
    <citation type="journal article" date="2018" name="DNA Res.">
        <title>Multiple hybrid de novo genome assembly of finger millet, an orphan allotetraploid crop.</title>
        <authorList>
            <person name="Hatakeyama M."/>
            <person name="Aluri S."/>
            <person name="Balachadran M.T."/>
            <person name="Sivarajan S.R."/>
            <person name="Patrignani A."/>
            <person name="Gruter S."/>
            <person name="Poveda L."/>
            <person name="Shimizu-Inatsugi R."/>
            <person name="Baeten J."/>
            <person name="Francoijs K.J."/>
            <person name="Nataraja K.N."/>
            <person name="Reddy Y.A.N."/>
            <person name="Phadnis S."/>
            <person name="Ravikumar R.L."/>
            <person name="Schlapbach R."/>
            <person name="Sreeman S.M."/>
            <person name="Shimizu K.K."/>
        </authorList>
    </citation>
    <scope>NUCLEOTIDE SEQUENCE</scope>
</reference>
<accession>A0AAV5ESF9</accession>
<evidence type="ECO:0000259" key="1">
    <source>
        <dbReference type="Pfam" id="PF00931"/>
    </source>
</evidence>
<dbReference type="Proteomes" id="UP001054889">
    <property type="component" value="Unassembled WGS sequence"/>
</dbReference>
<dbReference type="InterPro" id="IPR002182">
    <property type="entry name" value="NB-ARC"/>
</dbReference>
<sequence>MEFTRDIVIPAALSVIFERLLSSLVDHLPRPSSAGARSEHRRRLELLLHQISSVVEEAEGRHITNPHLLVQLKSLTDAMYRGRFALEAAELDDVIKNNEISDNDDAKDDDSVVTTTGKRKFALCSPFNAAKRVCFILGGKDYAREKENTRVTTVLEDLETLTSDYTPMFVELMKGYPHRRCNNVPRPVTTALFMDRCVFGRHVETERVVAFLLQRAPMSTGLSALAVVGAKGVGKTTLVKHVCADERVRSHFALIEWFQWWEVQQTGWQPGQTEWSEYLTGMRRILDEPRFGVAGRSLLVFECPFPVDESAWATLLASSKLAEGSKLLFTCQSARLARSIGTAEPVVLRPLPEEEFWYYFKAFAFGGADPGDHPSLVAVARDIARQLQCTFVDARLLRANFDARLWRRVRDAIVRCQRHPRFSLYDDVMLDVLTIRGWRLMPGYGESRPSFSELTLQDVIRAATSSSGSRLDGTHTEETLLIHYCRDTLYKDFWYTICIEKDARPPPQINYDDSIEAQ</sequence>
<dbReference type="AlphaFoldDB" id="A0AAV5ESF9"/>
<comment type="caution">
    <text evidence="2">The sequence shown here is derived from an EMBL/GenBank/DDBJ whole genome shotgun (WGS) entry which is preliminary data.</text>
</comment>
<gene>
    <name evidence="2" type="primary">gb14264</name>
    <name evidence="2" type="ORF">PR202_gb14264</name>
</gene>
<dbReference type="GO" id="GO:0043531">
    <property type="term" value="F:ADP binding"/>
    <property type="evidence" value="ECO:0007669"/>
    <property type="project" value="InterPro"/>
</dbReference>
<organism evidence="2 3">
    <name type="scientific">Eleusine coracana subsp. coracana</name>
    <dbReference type="NCBI Taxonomy" id="191504"/>
    <lineage>
        <taxon>Eukaryota</taxon>
        <taxon>Viridiplantae</taxon>
        <taxon>Streptophyta</taxon>
        <taxon>Embryophyta</taxon>
        <taxon>Tracheophyta</taxon>
        <taxon>Spermatophyta</taxon>
        <taxon>Magnoliopsida</taxon>
        <taxon>Liliopsida</taxon>
        <taxon>Poales</taxon>
        <taxon>Poaceae</taxon>
        <taxon>PACMAD clade</taxon>
        <taxon>Chloridoideae</taxon>
        <taxon>Cynodonteae</taxon>
        <taxon>Eleusininae</taxon>
        <taxon>Eleusine</taxon>
    </lineage>
</organism>
<protein>
    <recommendedName>
        <fullName evidence="1">NB-ARC domain-containing protein</fullName>
    </recommendedName>
</protein>
<dbReference type="Gene3D" id="3.40.50.300">
    <property type="entry name" value="P-loop containing nucleotide triphosphate hydrolases"/>
    <property type="match status" value="1"/>
</dbReference>
<dbReference type="EMBL" id="BQKI01000079">
    <property type="protein sequence ID" value="GJN26339.1"/>
    <property type="molecule type" value="Genomic_DNA"/>
</dbReference>
<dbReference type="PANTHER" id="PTHR33377">
    <property type="entry name" value="OS10G0134700 PROTEIN-RELATED"/>
    <property type="match status" value="1"/>
</dbReference>
<evidence type="ECO:0000313" key="2">
    <source>
        <dbReference type="EMBL" id="GJN26339.1"/>
    </source>
</evidence>
<name>A0AAV5ESF9_ELECO</name>
<dbReference type="SUPFAM" id="SSF52540">
    <property type="entry name" value="P-loop containing nucleoside triphosphate hydrolases"/>
    <property type="match status" value="1"/>
</dbReference>
<feature type="domain" description="NB-ARC" evidence="1">
    <location>
        <begin position="206"/>
        <end position="365"/>
    </location>
</feature>
<dbReference type="InterPro" id="IPR027417">
    <property type="entry name" value="P-loop_NTPase"/>
</dbReference>
<proteinExistence type="predicted"/>
<dbReference type="Pfam" id="PF00931">
    <property type="entry name" value="NB-ARC"/>
    <property type="match status" value="1"/>
</dbReference>
<evidence type="ECO:0000313" key="3">
    <source>
        <dbReference type="Proteomes" id="UP001054889"/>
    </source>
</evidence>